<comment type="caution">
    <text evidence="2">The sequence shown here is derived from an EMBL/GenBank/DDBJ whole genome shotgun (WGS) entry which is preliminary data.</text>
</comment>
<dbReference type="InterPro" id="IPR022385">
    <property type="entry name" value="Rhs_assc_core"/>
</dbReference>
<dbReference type="Gene3D" id="2.180.10.10">
    <property type="entry name" value="RHS repeat-associated core"/>
    <property type="match status" value="1"/>
</dbReference>
<evidence type="ECO:0000313" key="2">
    <source>
        <dbReference type="EMBL" id="GFD42169.1"/>
    </source>
</evidence>
<evidence type="ECO:0000256" key="1">
    <source>
        <dbReference type="SAM" id="Phobius"/>
    </source>
</evidence>
<proteinExistence type="predicted"/>
<protein>
    <recommendedName>
        <fullName evidence="3">RHS repeat-associated core domain-containing protein</fullName>
    </recommendedName>
</protein>
<accession>A0A699W640</accession>
<name>A0A699W640_TANCI</name>
<keyword evidence="1" id="KW-0812">Transmembrane</keyword>
<sequence>MLSGIGYNNARRDPVTGSYHLGNGYRTYSPALRVFQQPDSASPFGRGGLNDYAYCSGDPVNLFDPDGHIMISRWGQENMLRSLDKMVSDWTWTPAPEPTPEKDSGFGAVLSSIIWGGVAILTAVAGVLLAIPTGGLSLALAGAALAA</sequence>
<feature type="non-terminal residue" evidence="2">
    <location>
        <position position="147"/>
    </location>
</feature>
<feature type="transmembrane region" description="Helical" evidence="1">
    <location>
        <begin position="113"/>
        <end position="146"/>
    </location>
</feature>
<keyword evidence="1" id="KW-1133">Transmembrane helix</keyword>
<evidence type="ECO:0008006" key="3">
    <source>
        <dbReference type="Google" id="ProtNLM"/>
    </source>
</evidence>
<keyword evidence="1" id="KW-0472">Membrane</keyword>
<organism evidence="2">
    <name type="scientific">Tanacetum cinerariifolium</name>
    <name type="common">Dalmatian daisy</name>
    <name type="synonym">Chrysanthemum cinerariifolium</name>
    <dbReference type="NCBI Taxonomy" id="118510"/>
    <lineage>
        <taxon>Eukaryota</taxon>
        <taxon>Viridiplantae</taxon>
        <taxon>Streptophyta</taxon>
        <taxon>Embryophyta</taxon>
        <taxon>Tracheophyta</taxon>
        <taxon>Spermatophyta</taxon>
        <taxon>Magnoliopsida</taxon>
        <taxon>eudicotyledons</taxon>
        <taxon>Gunneridae</taxon>
        <taxon>Pentapetalae</taxon>
        <taxon>asterids</taxon>
        <taxon>campanulids</taxon>
        <taxon>Asterales</taxon>
        <taxon>Asteraceae</taxon>
        <taxon>Asteroideae</taxon>
        <taxon>Anthemideae</taxon>
        <taxon>Anthemidinae</taxon>
        <taxon>Tanacetum</taxon>
    </lineage>
</organism>
<gene>
    <name evidence="2" type="ORF">Tci_914138</name>
</gene>
<dbReference type="EMBL" id="BKCJ011567811">
    <property type="protein sequence ID" value="GFD42169.1"/>
    <property type="molecule type" value="Genomic_DNA"/>
</dbReference>
<dbReference type="SUPFAM" id="SSF56399">
    <property type="entry name" value="ADP-ribosylation"/>
    <property type="match status" value="1"/>
</dbReference>
<reference evidence="2" key="1">
    <citation type="journal article" date="2019" name="Sci. Rep.">
        <title>Draft genome of Tanacetum cinerariifolium, the natural source of mosquito coil.</title>
        <authorList>
            <person name="Yamashiro T."/>
            <person name="Shiraishi A."/>
            <person name="Satake H."/>
            <person name="Nakayama K."/>
        </authorList>
    </citation>
    <scope>NUCLEOTIDE SEQUENCE</scope>
</reference>
<dbReference type="AlphaFoldDB" id="A0A699W640"/>
<dbReference type="NCBIfam" id="TIGR03696">
    <property type="entry name" value="Rhs_assc_core"/>
    <property type="match status" value="1"/>
</dbReference>